<reference evidence="1" key="1">
    <citation type="submission" date="2022-10" db="EMBL/GenBank/DDBJ databases">
        <title>Culturing micro-colonial fungi from biological soil crusts in the Mojave desert and describing Neophaeococcomyces mojavensis, and introducing the new genera and species Taxawa tesnikishii.</title>
        <authorList>
            <person name="Kurbessoian T."/>
            <person name="Stajich J.E."/>
        </authorList>
    </citation>
    <scope>NUCLEOTIDE SEQUENCE</scope>
    <source>
        <strain evidence="1">JES_112</strain>
    </source>
</reference>
<organism evidence="1 2">
    <name type="scientific">Neophaeococcomyces mojaviensis</name>
    <dbReference type="NCBI Taxonomy" id="3383035"/>
    <lineage>
        <taxon>Eukaryota</taxon>
        <taxon>Fungi</taxon>
        <taxon>Dikarya</taxon>
        <taxon>Ascomycota</taxon>
        <taxon>Pezizomycotina</taxon>
        <taxon>Eurotiomycetes</taxon>
        <taxon>Chaetothyriomycetidae</taxon>
        <taxon>Chaetothyriales</taxon>
        <taxon>Chaetothyriales incertae sedis</taxon>
        <taxon>Neophaeococcomyces</taxon>
    </lineage>
</organism>
<evidence type="ECO:0000313" key="2">
    <source>
        <dbReference type="Proteomes" id="UP001172386"/>
    </source>
</evidence>
<dbReference type="EMBL" id="JAPDRQ010000071">
    <property type="protein sequence ID" value="KAJ9656914.1"/>
    <property type="molecule type" value="Genomic_DNA"/>
</dbReference>
<name>A0ACC3A8F4_9EURO</name>
<gene>
    <name evidence="1" type="primary">ABP1</name>
    <name evidence="1" type="ORF">H2198_004667</name>
</gene>
<protein>
    <submittedName>
        <fullName evidence="1">Actin binding protein</fullName>
    </submittedName>
</protein>
<proteinExistence type="predicted"/>
<accession>A0ACC3A8F4</accession>
<sequence length="814" mass="85360">MASLNLSTNGPSISKSYQTVVNAPPPTGQAASSPTYGQWALFSVTAPLANAFQDSGNKESVLKVQSSGEGELVDLIEEFSDGRIQFAFVKVKDTNTGLPKNALIAWCGEGVPERTKGYFTSHLTAVAKLLHGYHVQITARSDRDLTPESIIQKVADASGAKYSSNNAPPPVASSTKPPVASKPVFTPTQSSGVPIRMARKADANVDEDGWGADAPPVTRTQLEKVAPAYQPTKVNMRDLAAQKPAASSFNAPAQTDRPDVVRGAYQPIGKVDIAEIRRQARESGQVKDERPETVKGAYEPVGKVDIAAIRARAQKPDSATLPEPSPQSPQQDEYQPPSLAQRSSAFSQGPERLTSMPKPKVANKFGGGGAFTGTKAPTPGGFEAKNVAATAPVGAAGRTFADQGGKTPAQIWAEKKARERGLSGSDPAIPAAGHTGTPPVTEQKSGSGGWESGYAGKKWAPVSIDKTGRSNVSEQRTGEAVAEEETPTPPAGGVGSIRDRFSGAAPMGAPAPSSTYERAPPPPAPAPETSTKPNRGIPIPGLPSASAPYGDNEEEEEEEEETSAMPVPPPRQPRSPTPPTPEPASSPIKLAMPVSKAAPVTDVHEEVHSPPAPVPTQSLGRAIPEPDDDDEPEQGPDPGRFAAQAAAISTMGREAVEEASAPTAGGGGELARAEFDYDAAEDNEISLQEGEILSDVQKIDPDWWLVTNSRGQQGLVPSNYLQLIEEDTAEPAPAPTVMETPVESKAAPAASSAPAAEGASATALYDYEAGEDNEISFPENAVITDISFPDEDWWHGSYKGKTGLFPAAYVELRQ</sequence>
<dbReference type="Proteomes" id="UP001172386">
    <property type="component" value="Unassembled WGS sequence"/>
</dbReference>
<keyword evidence="2" id="KW-1185">Reference proteome</keyword>
<comment type="caution">
    <text evidence="1">The sequence shown here is derived from an EMBL/GenBank/DDBJ whole genome shotgun (WGS) entry which is preliminary data.</text>
</comment>
<evidence type="ECO:0000313" key="1">
    <source>
        <dbReference type="EMBL" id="KAJ9656914.1"/>
    </source>
</evidence>